<evidence type="ECO:0000313" key="4">
    <source>
        <dbReference type="Proteomes" id="UP000008068"/>
    </source>
</evidence>
<feature type="compositionally biased region" description="Basic and acidic residues" evidence="1">
    <location>
        <begin position="510"/>
        <end position="520"/>
    </location>
</feature>
<keyword evidence="4" id="KW-1185">Reference proteome</keyword>
<feature type="region of interest" description="Disordered" evidence="1">
    <location>
        <begin position="1"/>
        <end position="20"/>
    </location>
</feature>
<feature type="domain" description="Mutator-like transposase" evidence="2">
    <location>
        <begin position="35"/>
        <end position="235"/>
    </location>
</feature>
<dbReference type="AlphaFoldDB" id="G0NFH0"/>
<feature type="compositionally biased region" description="Basic and acidic residues" evidence="1">
    <location>
        <begin position="577"/>
        <end position="587"/>
    </location>
</feature>
<dbReference type="eggNOG" id="ENOG502QSS1">
    <property type="taxonomic scope" value="Eukaryota"/>
</dbReference>
<evidence type="ECO:0000259" key="2">
    <source>
        <dbReference type="Pfam" id="PF20700"/>
    </source>
</evidence>
<dbReference type="PANTHER" id="PTHR31751:SF42">
    <property type="entry name" value="PROTEIN CBG10204"/>
    <property type="match status" value="1"/>
</dbReference>
<dbReference type="Pfam" id="PF20700">
    <property type="entry name" value="Mutator"/>
    <property type="match status" value="1"/>
</dbReference>
<dbReference type="InterPro" id="IPR049012">
    <property type="entry name" value="Mutator_transp_dom"/>
</dbReference>
<sequence length="587" mass="68605">MTSSTVDDDDEEEEEVDEGAIPEKPAHHKYLFASTDSVVSLLKKCHTCGRDGHLNISFSGFTVTATCECINCERRWKWTNSKLCESNKPNYRNGRLKELHLDIASAILLTGCEFQRVKQFFDVLNMSSFSSRTYNKLKSLYVYPAIEKWYGDMMNWVKNKMMDEVDENGSVNLIGDGSFDSRGNSARFCRYIVMEASLKLAIDFEIVRQKSGDTQHDLEKEGFEKCLHRVKSNFEEFFNRNAVTSFTSDRSKGIAISMREHFPQIDHFFDSWHFFRNIAMDIMKKKKLKKFKPVLDWVRSFLNHLYYSVSESQGNGEMAKERVLSFFYHVTDLHKNFDKGHWFQLTHFTACEHGDIDEFDEQSASFLNSNSKKDVKALNILFDILKKGKRLEDIGRVSPFFATSAIESLNSRAVVYATKDHFFSDAGFRIRTMLTIIDWNERRKDEIEGRRVVIGEKTYYNKTSKMFMKKDVKTPSTYEWRRGIVEMAHALRASMRAEVIENEEDDETGEDMRGKEVEMRELEEDDTDSIWDNLQIVNDDDDSEDEGDRDIEAIWNAMDLVEEDEDEEDDEEVEEDYERRDEEDEKS</sequence>
<dbReference type="InParanoid" id="G0NFH0"/>
<feature type="compositionally biased region" description="Acidic residues" evidence="1">
    <location>
        <begin position="560"/>
        <end position="576"/>
    </location>
</feature>
<dbReference type="EMBL" id="GL379876">
    <property type="protein sequence ID" value="EGT59614.1"/>
    <property type="molecule type" value="Genomic_DNA"/>
</dbReference>
<accession>G0NFH0</accession>
<evidence type="ECO:0000256" key="1">
    <source>
        <dbReference type="SAM" id="MobiDB-lite"/>
    </source>
</evidence>
<dbReference type="PANTHER" id="PTHR31751">
    <property type="entry name" value="SI:CH211-108C17.2-RELATED-RELATED"/>
    <property type="match status" value="1"/>
</dbReference>
<dbReference type="Proteomes" id="UP000008068">
    <property type="component" value="Unassembled WGS sequence"/>
</dbReference>
<proteinExistence type="predicted"/>
<protein>
    <recommendedName>
        <fullName evidence="2">Mutator-like transposase domain-containing protein</fullName>
    </recommendedName>
</protein>
<name>G0NFH0_CAEBE</name>
<dbReference type="OrthoDB" id="5876583at2759"/>
<feature type="region of interest" description="Disordered" evidence="1">
    <location>
        <begin position="502"/>
        <end position="587"/>
    </location>
</feature>
<organism evidence="4">
    <name type="scientific">Caenorhabditis brenneri</name>
    <name type="common">Nematode worm</name>
    <dbReference type="NCBI Taxonomy" id="135651"/>
    <lineage>
        <taxon>Eukaryota</taxon>
        <taxon>Metazoa</taxon>
        <taxon>Ecdysozoa</taxon>
        <taxon>Nematoda</taxon>
        <taxon>Chromadorea</taxon>
        <taxon>Rhabditida</taxon>
        <taxon>Rhabditina</taxon>
        <taxon>Rhabditomorpha</taxon>
        <taxon>Rhabditoidea</taxon>
        <taxon>Rhabditidae</taxon>
        <taxon>Peloderinae</taxon>
        <taxon>Caenorhabditis</taxon>
    </lineage>
</organism>
<gene>
    <name evidence="3" type="ORF">CAEBREN_28754</name>
</gene>
<dbReference type="HOGENOM" id="CLU_033474_0_0_1"/>
<evidence type="ECO:0000313" key="3">
    <source>
        <dbReference type="EMBL" id="EGT59614.1"/>
    </source>
</evidence>
<reference evidence="4" key="1">
    <citation type="submission" date="2011-07" db="EMBL/GenBank/DDBJ databases">
        <authorList>
            <consortium name="Caenorhabditis brenneri Sequencing and Analysis Consortium"/>
            <person name="Wilson R.K."/>
        </authorList>
    </citation>
    <scope>NUCLEOTIDE SEQUENCE [LARGE SCALE GENOMIC DNA]</scope>
    <source>
        <strain evidence="4">PB2801</strain>
    </source>
</reference>
<feature type="compositionally biased region" description="Acidic residues" evidence="1">
    <location>
        <begin position="538"/>
        <end position="549"/>
    </location>
</feature>